<evidence type="ECO:0000256" key="3">
    <source>
        <dbReference type="ARBA" id="ARBA00004418"/>
    </source>
</evidence>
<dbReference type="InterPro" id="IPR000914">
    <property type="entry name" value="SBP_5_dom"/>
</dbReference>
<dbReference type="Gene3D" id="3.90.76.10">
    <property type="entry name" value="Dipeptide-binding Protein, Domain 1"/>
    <property type="match status" value="1"/>
</dbReference>
<dbReference type="EMBL" id="DVKS01000183">
    <property type="protein sequence ID" value="HIT42555.1"/>
    <property type="molecule type" value="Genomic_DNA"/>
</dbReference>
<dbReference type="AlphaFoldDB" id="A0A9D1GKE6"/>
<comment type="caution">
    <text evidence="11">The sequence shown here is derived from an EMBL/GenBank/DDBJ whole genome shotgun (WGS) entry which is preliminary data.</text>
</comment>
<keyword evidence="7 9" id="KW-0732">Signal</keyword>
<evidence type="ECO:0000256" key="6">
    <source>
        <dbReference type="ARBA" id="ARBA00022448"/>
    </source>
</evidence>
<evidence type="ECO:0000256" key="1">
    <source>
        <dbReference type="ARBA" id="ARBA00003489"/>
    </source>
</evidence>
<sequence length="557" mass="60771">MKKKGYRLLALLMAAAMTTLTACSGSDTAGDTSAADSAAVSGETPAEIAEGASISQQQDVVAAVNVDFTTMDPMDTSDTLSGGIQRMIMDGLFGFDDEMNIYPMLATGYEANEDATEFTITLREGISFTDGTPWNADAALANFAKWDDETLGLKRTTFLCNILDTYEKVDDYTIKINLTEPFGAFISNLAHPACVVMSPKQIEAGVEACASSPVGTGQYKFVEWIEGDHLTLELNTEWWGYDADICGGTALADSDAGFRTITFRPVTESATRVAMLQSGDAQIIWPTPTESVAVLEADPNVTSYTDEGLVVRFVMLNTQKEPYTDKRVRQAIDYAIDKDAYIQVVKNGLATKADSLIAPAVQYHKANEIREYNVEKAKELLAEAGYPDGFTTTAMYANTSANQKQAEFLKQQLAEVGINLELNGMESAILNERIQDVDVPGSEAEVEFYIIGWSPSTGDADWGIRPLLAIESEPPMSYNISYFENEELEGYIQDGLSSADDAIRSEAYAKAQDLIWDECPLINLCVDSNTWATANNIQNVKLYPDGAINMKNAKMTN</sequence>
<dbReference type="PANTHER" id="PTHR30290:SF32">
    <property type="entry name" value="GLUTATHIONE-BINDING PROTEIN GSIB"/>
    <property type="match status" value="1"/>
</dbReference>
<evidence type="ECO:0000256" key="5">
    <source>
        <dbReference type="ARBA" id="ARBA00017393"/>
    </source>
</evidence>
<evidence type="ECO:0000256" key="8">
    <source>
        <dbReference type="ARBA" id="ARBA00022764"/>
    </source>
</evidence>
<dbReference type="GO" id="GO:1904680">
    <property type="term" value="F:peptide transmembrane transporter activity"/>
    <property type="evidence" value="ECO:0007669"/>
    <property type="project" value="TreeGrafter"/>
</dbReference>
<comment type="subcellular location">
    <subcellularLocation>
        <location evidence="2">Cell membrane</location>
        <topology evidence="2">Lipid-anchor</topology>
    </subcellularLocation>
    <subcellularLocation>
        <location evidence="3">Periplasm</location>
    </subcellularLocation>
</comment>
<gene>
    <name evidence="11" type="ORF">IAB60_10780</name>
</gene>
<evidence type="ECO:0000313" key="11">
    <source>
        <dbReference type="EMBL" id="HIT42555.1"/>
    </source>
</evidence>
<reference evidence="11" key="1">
    <citation type="submission" date="2020-10" db="EMBL/GenBank/DDBJ databases">
        <authorList>
            <person name="Gilroy R."/>
        </authorList>
    </citation>
    <scope>NUCLEOTIDE SEQUENCE</scope>
    <source>
        <strain evidence="11">CHK123-3438</strain>
    </source>
</reference>
<keyword evidence="8" id="KW-0574">Periplasm</keyword>
<dbReference type="PIRSF" id="PIRSF002741">
    <property type="entry name" value="MppA"/>
    <property type="match status" value="1"/>
</dbReference>
<dbReference type="InterPro" id="IPR023765">
    <property type="entry name" value="SBP_5_CS"/>
</dbReference>
<dbReference type="GO" id="GO:0030288">
    <property type="term" value="C:outer membrane-bounded periplasmic space"/>
    <property type="evidence" value="ECO:0007669"/>
    <property type="project" value="TreeGrafter"/>
</dbReference>
<evidence type="ECO:0000256" key="4">
    <source>
        <dbReference type="ARBA" id="ARBA00005695"/>
    </source>
</evidence>
<dbReference type="InterPro" id="IPR030678">
    <property type="entry name" value="Peptide/Ni-bd"/>
</dbReference>
<proteinExistence type="inferred from homology"/>
<feature type="domain" description="Solute-binding protein family 5" evidence="10">
    <location>
        <begin position="101"/>
        <end position="467"/>
    </location>
</feature>
<keyword evidence="6" id="KW-0813">Transport</keyword>
<evidence type="ECO:0000313" key="12">
    <source>
        <dbReference type="Proteomes" id="UP000886860"/>
    </source>
</evidence>
<organism evidence="11 12">
    <name type="scientific">Candidatus Caccovicinus merdipullorum</name>
    <dbReference type="NCBI Taxonomy" id="2840724"/>
    <lineage>
        <taxon>Bacteria</taxon>
        <taxon>Bacillati</taxon>
        <taxon>Bacillota</taxon>
        <taxon>Clostridia</taxon>
        <taxon>Eubacteriales</taxon>
        <taxon>Candidatus Caccovicinus</taxon>
    </lineage>
</organism>
<evidence type="ECO:0000259" key="10">
    <source>
        <dbReference type="Pfam" id="PF00496"/>
    </source>
</evidence>
<dbReference type="GO" id="GO:0043190">
    <property type="term" value="C:ATP-binding cassette (ABC) transporter complex"/>
    <property type="evidence" value="ECO:0007669"/>
    <property type="project" value="InterPro"/>
</dbReference>
<accession>A0A9D1GKE6</accession>
<evidence type="ECO:0000256" key="2">
    <source>
        <dbReference type="ARBA" id="ARBA00004193"/>
    </source>
</evidence>
<evidence type="ECO:0000256" key="7">
    <source>
        <dbReference type="ARBA" id="ARBA00022729"/>
    </source>
</evidence>
<feature type="signal peptide" evidence="9">
    <location>
        <begin position="1"/>
        <end position="29"/>
    </location>
</feature>
<feature type="chain" id="PRO_5038846479" description="Glutathione-binding protein GsiB" evidence="9">
    <location>
        <begin position="30"/>
        <end position="557"/>
    </location>
</feature>
<dbReference type="PROSITE" id="PS51257">
    <property type="entry name" value="PROKAR_LIPOPROTEIN"/>
    <property type="match status" value="1"/>
</dbReference>
<dbReference type="Proteomes" id="UP000886860">
    <property type="component" value="Unassembled WGS sequence"/>
</dbReference>
<dbReference type="PROSITE" id="PS01040">
    <property type="entry name" value="SBP_BACTERIAL_5"/>
    <property type="match status" value="1"/>
</dbReference>
<comment type="function">
    <text evidence="1">Part of the ABC transporter complex GsiABCD involved in glutathione import. Binds glutathione.</text>
</comment>
<dbReference type="Pfam" id="PF00496">
    <property type="entry name" value="SBP_bac_5"/>
    <property type="match status" value="1"/>
</dbReference>
<protein>
    <recommendedName>
        <fullName evidence="5">Glutathione-binding protein GsiB</fullName>
    </recommendedName>
</protein>
<reference evidence="11" key="2">
    <citation type="journal article" date="2021" name="PeerJ">
        <title>Extensive microbial diversity within the chicken gut microbiome revealed by metagenomics and culture.</title>
        <authorList>
            <person name="Gilroy R."/>
            <person name="Ravi A."/>
            <person name="Getino M."/>
            <person name="Pursley I."/>
            <person name="Horton D.L."/>
            <person name="Alikhan N.F."/>
            <person name="Baker D."/>
            <person name="Gharbi K."/>
            <person name="Hall N."/>
            <person name="Watson M."/>
            <person name="Adriaenssens E.M."/>
            <person name="Foster-Nyarko E."/>
            <person name="Jarju S."/>
            <person name="Secka A."/>
            <person name="Antonio M."/>
            <person name="Oren A."/>
            <person name="Chaudhuri R.R."/>
            <person name="La Ragione R."/>
            <person name="Hildebrand F."/>
            <person name="Pallen M.J."/>
        </authorList>
    </citation>
    <scope>NUCLEOTIDE SEQUENCE</scope>
    <source>
        <strain evidence="11">CHK123-3438</strain>
    </source>
</reference>
<dbReference type="PANTHER" id="PTHR30290">
    <property type="entry name" value="PERIPLASMIC BINDING COMPONENT OF ABC TRANSPORTER"/>
    <property type="match status" value="1"/>
</dbReference>
<name>A0A9D1GKE6_9FIRM</name>
<evidence type="ECO:0000256" key="9">
    <source>
        <dbReference type="SAM" id="SignalP"/>
    </source>
</evidence>
<dbReference type="GO" id="GO:0042938">
    <property type="term" value="P:dipeptide transport"/>
    <property type="evidence" value="ECO:0007669"/>
    <property type="project" value="TreeGrafter"/>
</dbReference>
<dbReference type="SUPFAM" id="SSF53850">
    <property type="entry name" value="Periplasmic binding protein-like II"/>
    <property type="match status" value="1"/>
</dbReference>
<dbReference type="Gene3D" id="3.40.190.10">
    <property type="entry name" value="Periplasmic binding protein-like II"/>
    <property type="match status" value="1"/>
</dbReference>
<comment type="similarity">
    <text evidence="4">Belongs to the bacterial solute-binding protein 5 family.</text>
</comment>
<dbReference type="Gene3D" id="3.10.105.10">
    <property type="entry name" value="Dipeptide-binding Protein, Domain 3"/>
    <property type="match status" value="1"/>
</dbReference>
<dbReference type="InterPro" id="IPR039424">
    <property type="entry name" value="SBP_5"/>
</dbReference>